<dbReference type="RefSeq" id="WP_065246411.1">
    <property type="nucleotide sequence ID" value="NZ_LZDL01000026.1"/>
</dbReference>
<feature type="transmembrane region" description="Helical" evidence="1">
    <location>
        <begin position="45"/>
        <end position="65"/>
    </location>
</feature>
<dbReference type="Proteomes" id="UP000092611">
    <property type="component" value="Unassembled WGS sequence"/>
</dbReference>
<reference evidence="3 4" key="1">
    <citation type="submission" date="2016-06" db="EMBL/GenBank/DDBJ databases">
        <title>Draft genome of Haemophilus haemolyticus CCUG 24149.</title>
        <authorList>
            <person name="Engstrom-Jakobsson H."/>
            <person name="Salva-Serra F."/>
            <person name="Thorell K."/>
            <person name="Gonzales-Siles L."/>
            <person name="Karlsson R."/>
            <person name="Boulund F."/>
            <person name="Engstrand L."/>
            <person name="Kristiansson E."/>
            <person name="Moore E."/>
        </authorList>
    </citation>
    <scope>NUCLEOTIDE SEQUENCE [LARGE SCALE GENOMIC DNA]</scope>
    <source>
        <strain evidence="3 4">CCUG 24149</strain>
    </source>
</reference>
<dbReference type="AlphaFoldDB" id="A0A1B8PEQ4"/>
<name>A0A1B8PEQ4_HAEHA</name>
<protein>
    <recommendedName>
        <fullName evidence="2">Acyltransferase 3 domain-containing protein</fullName>
    </recommendedName>
</protein>
<dbReference type="PANTHER" id="PTHR37312:SF1">
    <property type="entry name" value="MEMBRANE-BOUND ACYLTRANSFERASE YKRP-RELATED"/>
    <property type="match status" value="1"/>
</dbReference>
<keyword evidence="1" id="KW-0812">Transmembrane</keyword>
<organism evidence="3 4">
    <name type="scientific">Haemophilus haemolyticus</name>
    <dbReference type="NCBI Taxonomy" id="726"/>
    <lineage>
        <taxon>Bacteria</taxon>
        <taxon>Pseudomonadati</taxon>
        <taxon>Pseudomonadota</taxon>
        <taxon>Gammaproteobacteria</taxon>
        <taxon>Pasteurellales</taxon>
        <taxon>Pasteurellaceae</taxon>
        <taxon>Haemophilus</taxon>
    </lineage>
</organism>
<dbReference type="EMBL" id="LZDL01000026">
    <property type="protein sequence ID" value="OBX46519.1"/>
    <property type="molecule type" value="Genomic_DNA"/>
</dbReference>
<feature type="transmembrane region" description="Helical" evidence="1">
    <location>
        <begin position="198"/>
        <end position="217"/>
    </location>
</feature>
<feature type="transmembrane region" description="Helical" evidence="1">
    <location>
        <begin position="173"/>
        <end position="191"/>
    </location>
</feature>
<evidence type="ECO:0000259" key="2">
    <source>
        <dbReference type="Pfam" id="PF01757"/>
    </source>
</evidence>
<gene>
    <name evidence="3" type="ORF">A9Z62_01890</name>
</gene>
<feature type="transmembrane region" description="Helical" evidence="1">
    <location>
        <begin position="123"/>
        <end position="141"/>
    </location>
</feature>
<dbReference type="PANTHER" id="PTHR37312">
    <property type="entry name" value="MEMBRANE-BOUND ACYLTRANSFERASE YKRP-RELATED"/>
    <property type="match status" value="1"/>
</dbReference>
<proteinExistence type="predicted"/>
<accession>A0A1B8PEQ4</accession>
<evidence type="ECO:0000313" key="4">
    <source>
        <dbReference type="Proteomes" id="UP000092611"/>
    </source>
</evidence>
<keyword evidence="1" id="KW-0472">Membrane</keyword>
<dbReference type="InterPro" id="IPR002656">
    <property type="entry name" value="Acyl_transf_3_dom"/>
</dbReference>
<comment type="caution">
    <text evidence="3">The sequence shown here is derived from an EMBL/GenBank/DDBJ whole genome shotgun (WGS) entry which is preliminary data.</text>
</comment>
<feature type="transmembrane region" description="Helical" evidence="1">
    <location>
        <begin position="247"/>
        <end position="268"/>
    </location>
</feature>
<dbReference type="Pfam" id="PF01757">
    <property type="entry name" value="Acyl_transf_3"/>
    <property type="match status" value="1"/>
</dbReference>
<evidence type="ECO:0000256" key="1">
    <source>
        <dbReference type="SAM" id="Phobius"/>
    </source>
</evidence>
<feature type="transmembrane region" description="Helical" evidence="1">
    <location>
        <begin position="85"/>
        <end position="103"/>
    </location>
</feature>
<dbReference type="InterPro" id="IPR052734">
    <property type="entry name" value="Nod_factor_acetyltransferase"/>
</dbReference>
<keyword evidence="1" id="KW-1133">Transmembrane helix</keyword>
<feature type="transmembrane region" description="Helical" evidence="1">
    <location>
        <begin position="7"/>
        <end position="25"/>
    </location>
</feature>
<feature type="transmembrane region" description="Helical" evidence="1">
    <location>
        <begin position="148"/>
        <end position="167"/>
    </location>
</feature>
<evidence type="ECO:0000313" key="3">
    <source>
        <dbReference type="EMBL" id="OBX46519.1"/>
    </source>
</evidence>
<feature type="transmembrane region" description="Helical" evidence="1">
    <location>
        <begin position="280"/>
        <end position="306"/>
    </location>
</feature>
<feature type="transmembrane region" description="Helical" evidence="1">
    <location>
        <begin position="318"/>
        <end position="339"/>
    </location>
</feature>
<dbReference type="OrthoDB" id="6623990at2"/>
<sequence>MKTRNIFLDIVKGLAIFLMVFGHCIQNGSGVDVLNKGMFWNFSVFQFIYSFHMPLFIIVSGYFVFFIQEKYDLILIVKNKLKRIFIPLLLFSVYSYLYLNSIYKNGNINIYIDFNDLIYKVFHSYWFLWGILISSILVSFIHKLLKGIIFIHLAIVLLFILFAKGYILKMTAFIYPFFLIGYLLAKYRVVLFEIAGQFYCQITLACSASFISLFLFWDINSYVYHSGVSILNPDLGFSTSKQFFIDIYRIIIGVLGSASFVLVSYIIYNNTKKLSSIVKVFWSVLAYLGENSLGIYCIQELLIVFGLRKMSLNNTDNYFVNLIQAILILILCAIIIKTLKMNKNIKKLHLG</sequence>
<dbReference type="GO" id="GO:0016747">
    <property type="term" value="F:acyltransferase activity, transferring groups other than amino-acyl groups"/>
    <property type="evidence" value="ECO:0007669"/>
    <property type="project" value="InterPro"/>
</dbReference>
<feature type="domain" description="Acyltransferase 3" evidence="2">
    <location>
        <begin position="5"/>
        <end position="336"/>
    </location>
</feature>